<reference evidence="5 6" key="1">
    <citation type="submission" date="2014-03" db="EMBL/GenBank/DDBJ databases">
        <title>Draft Genome Sequences of Four Burkholderia Strains.</title>
        <authorList>
            <person name="Liu X.Y."/>
            <person name="Li C.X."/>
            <person name="Xu J.H."/>
        </authorList>
    </citation>
    <scope>NUCLEOTIDE SEQUENCE [LARGE SCALE GENOMIC DNA]</scope>
    <source>
        <strain evidence="5 6">DSM 50014</strain>
    </source>
</reference>
<comment type="subcellular location">
    <subcellularLocation>
        <location evidence="1">Cell envelope</location>
    </subcellularLocation>
</comment>
<dbReference type="InterPro" id="IPR006311">
    <property type="entry name" value="TAT_signal"/>
</dbReference>
<accession>A0A069PEE3</accession>
<protein>
    <submittedName>
        <fullName evidence="5">ABC transporter substrate-binding protein</fullName>
    </submittedName>
</protein>
<dbReference type="Pfam" id="PF03480">
    <property type="entry name" value="DctP"/>
    <property type="match status" value="1"/>
</dbReference>
<dbReference type="CDD" id="cd13603">
    <property type="entry name" value="PBP2_TRAP_Siap_TeaA_like"/>
    <property type="match status" value="1"/>
</dbReference>
<organism evidence="5 6">
    <name type="scientific">Caballeronia glathei</name>
    <dbReference type="NCBI Taxonomy" id="60547"/>
    <lineage>
        <taxon>Bacteria</taxon>
        <taxon>Pseudomonadati</taxon>
        <taxon>Pseudomonadota</taxon>
        <taxon>Betaproteobacteria</taxon>
        <taxon>Burkholderiales</taxon>
        <taxon>Burkholderiaceae</taxon>
        <taxon>Caballeronia</taxon>
    </lineage>
</organism>
<dbReference type="NCBIfam" id="TIGR00787">
    <property type="entry name" value="dctP"/>
    <property type="match status" value="1"/>
</dbReference>
<dbReference type="InterPro" id="IPR004682">
    <property type="entry name" value="TRAP_DctP"/>
</dbReference>
<keyword evidence="4" id="KW-0732">Signal</keyword>
<dbReference type="STRING" id="60547.GCA_000751215_05756"/>
<dbReference type="NCBIfam" id="NF037995">
    <property type="entry name" value="TRAP_S1"/>
    <property type="match status" value="1"/>
</dbReference>
<dbReference type="GO" id="GO:0030288">
    <property type="term" value="C:outer membrane-bounded periplasmic space"/>
    <property type="evidence" value="ECO:0007669"/>
    <property type="project" value="InterPro"/>
</dbReference>
<dbReference type="AlphaFoldDB" id="A0A069PEE3"/>
<evidence type="ECO:0000313" key="5">
    <source>
        <dbReference type="EMBL" id="KDR39073.1"/>
    </source>
</evidence>
<dbReference type="Proteomes" id="UP000027466">
    <property type="component" value="Unassembled WGS sequence"/>
</dbReference>
<keyword evidence="3" id="KW-0813">Transport</keyword>
<evidence type="ECO:0000313" key="6">
    <source>
        <dbReference type="Proteomes" id="UP000027466"/>
    </source>
</evidence>
<comment type="similarity">
    <text evidence="2">Belongs to the bacterial solute-binding protein 7 family.</text>
</comment>
<dbReference type="RefSeq" id="WP_035938318.1">
    <property type="nucleotide sequence ID" value="NZ_CADFFX010000043.1"/>
</dbReference>
<sequence length="343" mass="37807">MKLDRRSFLVTSAGTVAVAASGMMGAPWIRRAQAAEFSYKVGTDLPASHPLNVRIQQAADAIKKETDGRMEIRVFANNQLGGDPDMFAQLRAGALEFFTLSGANALSSLVPKTAITGVGFAFKDYNQVFAALDGELGVHLRGLITKAGLVVQDKVWDNGFRQITTSTKAIRTPADLQGVKIRVPPGRLWISLFRALSAAPTSISFNEVYSSLQTRVVEGQENALAVVDTAKLYEVQKYCSMTSHMWDGFWFLGNRAAWEKLPANVRDVVSKHLNSYAMQQRKDVAQLNASLQKTLEGKGLQFDSPDMTGFREVLRKSGFYAEQKQFFGEEEWALLEKVTGKLA</sequence>
<dbReference type="PANTHER" id="PTHR33376">
    <property type="match status" value="1"/>
</dbReference>
<evidence type="ECO:0000256" key="2">
    <source>
        <dbReference type="ARBA" id="ARBA00009023"/>
    </source>
</evidence>
<dbReference type="InterPro" id="IPR018389">
    <property type="entry name" value="DctP_fam"/>
</dbReference>
<dbReference type="Gene3D" id="3.40.190.170">
    <property type="entry name" value="Bacterial extracellular solute-binding protein, family 7"/>
    <property type="match status" value="1"/>
</dbReference>
<name>A0A069PEE3_9BURK</name>
<proteinExistence type="inferred from homology"/>
<dbReference type="PANTHER" id="PTHR33376:SF4">
    <property type="entry name" value="SIALIC ACID-BINDING PERIPLASMIC PROTEIN SIAP"/>
    <property type="match status" value="1"/>
</dbReference>
<evidence type="ECO:0000256" key="3">
    <source>
        <dbReference type="ARBA" id="ARBA00022448"/>
    </source>
</evidence>
<dbReference type="InterPro" id="IPR038404">
    <property type="entry name" value="TRAP_DctP_sf"/>
</dbReference>
<dbReference type="PROSITE" id="PS51318">
    <property type="entry name" value="TAT"/>
    <property type="match status" value="1"/>
</dbReference>
<dbReference type="PIRSF" id="PIRSF006470">
    <property type="entry name" value="DctB"/>
    <property type="match status" value="1"/>
</dbReference>
<keyword evidence="6" id="KW-1185">Reference proteome</keyword>
<comment type="caution">
    <text evidence="5">The sequence shown here is derived from an EMBL/GenBank/DDBJ whole genome shotgun (WGS) entry which is preliminary data.</text>
</comment>
<dbReference type="GO" id="GO:0055085">
    <property type="term" value="P:transmembrane transport"/>
    <property type="evidence" value="ECO:0007669"/>
    <property type="project" value="InterPro"/>
</dbReference>
<gene>
    <name evidence="5" type="ORF">BG61_34960</name>
</gene>
<dbReference type="EMBL" id="JFHC01000067">
    <property type="protein sequence ID" value="KDR39073.1"/>
    <property type="molecule type" value="Genomic_DNA"/>
</dbReference>
<evidence type="ECO:0000256" key="1">
    <source>
        <dbReference type="ARBA" id="ARBA00004196"/>
    </source>
</evidence>
<evidence type="ECO:0000256" key="4">
    <source>
        <dbReference type="ARBA" id="ARBA00022729"/>
    </source>
</evidence>